<evidence type="ECO:0008006" key="5">
    <source>
        <dbReference type="Google" id="ProtNLM"/>
    </source>
</evidence>
<feature type="domain" description="Glycosyltransferase subfamily 4-like N-terminal" evidence="2">
    <location>
        <begin position="17"/>
        <end position="203"/>
    </location>
</feature>
<dbReference type="SUPFAM" id="SSF53756">
    <property type="entry name" value="UDP-Glycosyltransferase/glycogen phosphorylase"/>
    <property type="match status" value="1"/>
</dbReference>
<organism evidence="3 4">
    <name type="scientific">candidate division WWE3 bacterium RIFOXYC1_FULL_39_7</name>
    <dbReference type="NCBI Taxonomy" id="1802643"/>
    <lineage>
        <taxon>Bacteria</taxon>
        <taxon>Katanobacteria</taxon>
    </lineage>
</organism>
<evidence type="ECO:0000313" key="4">
    <source>
        <dbReference type="Proteomes" id="UP000179113"/>
    </source>
</evidence>
<reference evidence="3 4" key="1">
    <citation type="journal article" date="2016" name="Nat. Commun.">
        <title>Thousands of microbial genomes shed light on interconnected biogeochemical processes in an aquifer system.</title>
        <authorList>
            <person name="Anantharaman K."/>
            <person name="Brown C.T."/>
            <person name="Hug L.A."/>
            <person name="Sharon I."/>
            <person name="Castelle C.J."/>
            <person name="Probst A.J."/>
            <person name="Thomas B.C."/>
            <person name="Singh A."/>
            <person name="Wilkins M.J."/>
            <person name="Karaoz U."/>
            <person name="Brodie E.L."/>
            <person name="Williams K.H."/>
            <person name="Hubbard S.S."/>
            <person name="Banfield J.F."/>
        </authorList>
    </citation>
    <scope>NUCLEOTIDE SEQUENCE [LARGE SCALE GENOMIC DNA]</scope>
</reference>
<feature type="domain" description="Glycosyl transferase family 1" evidence="1">
    <location>
        <begin position="209"/>
        <end position="371"/>
    </location>
</feature>
<dbReference type="PANTHER" id="PTHR12526">
    <property type="entry name" value="GLYCOSYLTRANSFERASE"/>
    <property type="match status" value="1"/>
</dbReference>
<comment type="caution">
    <text evidence="3">The sequence shown here is derived from an EMBL/GenBank/DDBJ whole genome shotgun (WGS) entry which is preliminary data.</text>
</comment>
<dbReference type="Pfam" id="PF00534">
    <property type="entry name" value="Glycos_transf_1"/>
    <property type="match status" value="1"/>
</dbReference>
<evidence type="ECO:0000313" key="3">
    <source>
        <dbReference type="EMBL" id="OGC70083.1"/>
    </source>
</evidence>
<dbReference type="InterPro" id="IPR001296">
    <property type="entry name" value="Glyco_trans_1"/>
</dbReference>
<dbReference type="PANTHER" id="PTHR12526:SF634">
    <property type="entry name" value="BLL3361 PROTEIN"/>
    <property type="match status" value="1"/>
</dbReference>
<dbReference type="AlphaFoldDB" id="A0A1F4WMF7"/>
<dbReference type="CDD" id="cd03801">
    <property type="entry name" value="GT4_PimA-like"/>
    <property type="match status" value="1"/>
</dbReference>
<evidence type="ECO:0000259" key="2">
    <source>
        <dbReference type="Pfam" id="PF13439"/>
    </source>
</evidence>
<dbReference type="Pfam" id="PF13439">
    <property type="entry name" value="Glyco_transf_4"/>
    <property type="match status" value="1"/>
</dbReference>
<dbReference type="InterPro" id="IPR028098">
    <property type="entry name" value="Glyco_trans_4-like_N"/>
</dbReference>
<sequence length="395" mass="45348">MRIAVFVKATTLHKVHGGLETQNKALCEGFVRNGHRVVVFSPKRELTVERAEQNGVEYVFVDCTFRYLFSKLDKKNWYNKSFDAFLKQHNSEPFELAISQSSAGVGIIERKNDVPVKVISISHGTTIAEIQTALNNIYDLKSLFLFLKNLQFVLRQFFGRQRDYILHSDHIVAVSNAVKQQIIDETFVPEERVSVIHNGISLKETQHISERTKTKFSMLFVGQILREKGVDYLIDLFEDSRFLNSQVDVVGGGAYLEEFRKKVQEKKLEDKIKIIGKVSHDRLAEIYDINIYDVFVFPTRRIEGFPMVLVEAMYGGLPVVGFNLGGVSDAVIDEETGYLIPFADFKLFKDKLKYLMDNPEQVIKLGQAAKTKAQNEFSQDRMIEQYESLIRKIVR</sequence>
<dbReference type="GO" id="GO:0016757">
    <property type="term" value="F:glycosyltransferase activity"/>
    <property type="evidence" value="ECO:0007669"/>
    <property type="project" value="InterPro"/>
</dbReference>
<dbReference type="Gene3D" id="3.40.50.2000">
    <property type="entry name" value="Glycogen Phosphorylase B"/>
    <property type="match status" value="2"/>
</dbReference>
<accession>A0A1F4WMF7</accession>
<evidence type="ECO:0000259" key="1">
    <source>
        <dbReference type="Pfam" id="PF00534"/>
    </source>
</evidence>
<gene>
    <name evidence="3" type="ORF">A2415_00600</name>
</gene>
<dbReference type="EMBL" id="MEWA01000010">
    <property type="protein sequence ID" value="OGC70083.1"/>
    <property type="molecule type" value="Genomic_DNA"/>
</dbReference>
<protein>
    <recommendedName>
        <fullName evidence="5">Glycosyl transferase family 1 domain-containing protein</fullName>
    </recommendedName>
</protein>
<proteinExistence type="predicted"/>
<dbReference type="Proteomes" id="UP000179113">
    <property type="component" value="Unassembled WGS sequence"/>
</dbReference>
<name>A0A1F4WMF7_UNCKA</name>